<dbReference type="Gene3D" id="2.60.40.1180">
    <property type="entry name" value="Golgi alpha-mannosidase II"/>
    <property type="match status" value="1"/>
</dbReference>
<feature type="compositionally biased region" description="Basic and acidic residues" evidence="10">
    <location>
        <begin position="15"/>
        <end position="47"/>
    </location>
</feature>
<evidence type="ECO:0000256" key="1">
    <source>
        <dbReference type="ARBA" id="ARBA00000548"/>
    </source>
</evidence>
<protein>
    <recommendedName>
        <fullName evidence="4 9">Alpha-amylase</fullName>
        <ecNumber evidence="4 9">3.2.1.1</ecNumber>
    </recommendedName>
</protein>
<dbReference type="Pfam" id="PF07821">
    <property type="entry name" value="Alpha-amyl_C2"/>
    <property type="match status" value="1"/>
</dbReference>
<evidence type="ECO:0000256" key="5">
    <source>
        <dbReference type="ARBA" id="ARBA00022801"/>
    </source>
</evidence>
<comment type="catalytic activity">
    <reaction evidence="1 9">
        <text>Endohydrolysis of (1-&gt;4)-alpha-D-glucosidic linkages in polysaccharides containing three or more (1-&gt;4)-alpha-linked D-glucose units.</text>
        <dbReference type="EC" id="3.2.1.1"/>
    </reaction>
</comment>
<dbReference type="GO" id="GO:0005509">
    <property type="term" value="F:calcium ion binding"/>
    <property type="evidence" value="ECO:0007669"/>
    <property type="project" value="InterPro"/>
</dbReference>
<keyword evidence="6 9" id="KW-0119">Carbohydrate metabolism</keyword>
<proteinExistence type="inferred from homology"/>
<comment type="similarity">
    <text evidence="3 8">Belongs to the glycosyl hydrolase 13 family.</text>
</comment>
<dbReference type="PRINTS" id="PR00110">
    <property type="entry name" value="ALPHAAMYLASE"/>
</dbReference>
<dbReference type="SMART" id="SM00810">
    <property type="entry name" value="Alpha-amyl_C2"/>
    <property type="match status" value="1"/>
</dbReference>
<evidence type="ECO:0000259" key="11">
    <source>
        <dbReference type="SMART" id="SM00642"/>
    </source>
</evidence>
<evidence type="ECO:0000259" key="12">
    <source>
        <dbReference type="SMART" id="SM00810"/>
    </source>
</evidence>
<evidence type="ECO:0000313" key="14">
    <source>
        <dbReference type="Proteomes" id="UP000054558"/>
    </source>
</evidence>
<dbReference type="STRING" id="105231.A0A1Y1HKG1"/>
<sequence length="459" mass="51480">MGGVESSPGGAEDGQSGHKEVERGEGLTKHPPSPDKPKVQLTHEKPSVEDSVAAKIVEQGEEILIQGFNWESHHRNWYQTLLEKVPELKAAGFTGIWLPPASDSLAPQGYLPKDLYCLNSAYGSSDQLRHLLRTLKAAGIRPIADIVINHRIGSAQGNGGQWNRYEGMRMAWDETAVTSDSYGGLGNPGTGETFEGAPNIDHSQEHVQQDITEWLRWLKDDVGFSGFRFDYAKGYSPDFVKKYIEAVRPDFAVGEYWDACSYGPEPESVLEANQEEHRQRIVDWIDGTGGLASAFDFTTKGVLQEAVSKSEYWRLKDDQGRPPGVIGLWPARAVSFVENHDTGSTQNHWPFPKDEVLQGYAYILTHPGVPTVFYDHYFEWGGEMKAALSRLIQIRRQQHITSQSTVHILEAASVYVAEVDDCTLMKLGKEDWAPPDNQKWCWVHSGRNYSIWTREKKPP</sequence>
<dbReference type="CDD" id="cd11314">
    <property type="entry name" value="AmyAc_arch_bac_plant_AmyA"/>
    <property type="match status" value="1"/>
</dbReference>
<dbReference type="Pfam" id="PF00128">
    <property type="entry name" value="Alpha-amylase"/>
    <property type="match status" value="1"/>
</dbReference>
<dbReference type="InterPro" id="IPR017853">
    <property type="entry name" value="GH"/>
</dbReference>
<dbReference type="InterPro" id="IPR006047">
    <property type="entry name" value="GH13_cat_dom"/>
</dbReference>
<dbReference type="OrthoDB" id="550577at2759"/>
<dbReference type="GO" id="GO:0004556">
    <property type="term" value="F:alpha-amylase activity"/>
    <property type="evidence" value="ECO:0000318"/>
    <property type="project" value="GO_Central"/>
</dbReference>
<dbReference type="InterPro" id="IPR013780">
    <property type="entry name" value="Glyco_hydro_b"/>
</dbReference>
<dbReference type="EMBL" id="DF236962">
    <property type="protein sequence ID" value="GAQ78433.1"/>
    <property type="molecule type" value="Genomic_DNA"/>
</dbReference>
<dbReference type="OMA" id="MQYFEWN"/>
<evidence type="ECO:0000256" key="2">
    <source>
        <dbReference type="ARBA" id="ARBA00001913"/>
    </source>
</evidence>
<keyword evidence="7 9" id="KW-0326">Glycosidase</keyword>
<dbReference type="SUPFAM" id="SSF51445">
    <property type="entry name" value="(Trans)glycosidases"/>
    <property type="match status" value="1"/>
</dbReference>
<name>A0A1Y1HKG1_KLENI</name>
<keyword evidence="14" id="KW-1185">Reference proteome</keyword>
<evidence type="ECO:0000256" key="9">
    <source>
        <dbReference type="RuleBase" id="RU361134"/>
    </source>
</evidence>
<organism evidence="13 14">
    <name type="scientific">Klebsormidium nitens</name>
    <name type="common">Green alga</name>
    <name type="synonym">Ulothrix nitens</name>
    <dbReference type="NCBI Taxonomy" id="105231"/>
    <lineage>
        <taxon>Eukaryota</taxon>
        <taxon>Viridiplantae</taxon>
        <taxon>Streptophyta</taxon>
        <taxon>Klebsormidiophyceae</taxon>
        <taxon>Klebsormidiales</taxon>
        <taxon>Klebsormidiaceae</taxon>
        <taxon>Klebsormidium</taxon>
    </lineage>
</organism>
<keyword evidence="5 9" id="KW-0378">Hydrolase</keyword>
<feature type="domain" description="Alpha-amylase C-terminal beta-sheet" evidence="12">
    <location>
        <begin position="396"/>
        <end position="454"/>
    </location>
</feature>
<gene>
    <name evidence="13" type="ORF">KFL_000130150</name>
</gene>
<dbReference type="EC" id="3.2.1.1" evidence="4 9"/>
<dbReference type="GO" id="GO:0005987">
    <property type="term" value="P:sucrose catabolic process"/>
    <property type="evidence" value="ECO:0000318"/>
    <property type="project" value="GO_Central"/>
</dbReference>
<comment type="cofactor">
    <cofactor evidence="2">
        <name>Ca(2+)</name>
        <dbReference type="ChEBI" id="CHEBI:29108"/>
    </cofactor>
</comment>
<evidence type="ECO:0000256" key="8">
    <source>
        <dbReference type="RuleBase" id="RU003615"/>
    </source>
</evidence>
<accession>A0A1Y1HKG1</accession>
<dbReference type="SMART" id="SM00642">
    <property type="entry name" value="Aamy"/>
    <property type="match status" value="1"/>
</dbReference>
<dbReference type="AlphaFoldDB" id="A0A1Y1HKG1"/>
<dbReference type="InterPro" id="IPR006046">
    <property type="entry name" value="Alpha_amylase"/>
</dbReference>
<evidence type="ECO:0000256" key="10">
    <source>
        <dbReference type="SAM" id="MobiDB-lite"/>
    </source>
</evidence>
<evidence type="ECO:0000256" key="6">
    <source>
        <dbReference type="ARBA" id="ARBA00023277"/>
    </source>
</evidence>
<evidence type="ECO:0000313" key="13">
    <source>
        <dbReference type="EMBL" id="GAQ78433.1"/>
    </source>
</evidence>
<dbReference type="InterPro" id="IPR012850">
    <property type="entry name" value="A-amylase_bs_C"/>
</dbReference>
<evidence type="ECO:0000256" key="3">
    <source>
        <dbReference type="ARBA" id="ARBA00008061"/>
    </source>
</evidence>
<evidence type="ECO:0000256" key="7">
    <source>
        <dbReference type="ARBA" id="ARBA00023295"/>
    </source>
</evidence>
<reference evidence="13 14" key="1">
    <citation type="journal article" date="2014" name="Nat. Commun.">
        <title>Klebsormidium flaccidum genome reveals primary factors for plant terrestrial adaptation.</title>
        <authorList>
            <person name="Hori K."/>
            <person name="Maruyama F."/>
            <person name="Fujisawa T."/>
            <person name="Togashi T."/>
            <person name="Yamamoto N."/>
            <person name="Seo M."/>
            <person name="Sato S."/>
            <person name="Yamada T."/>
            <person name="Mori H."/>
            <person name="Tajima N."/>
            <person name="Moriyama T."/>
            <person name="Ikeuchi M."/>
            <person name="Watanabe M."/>
            <person name="Wada H."/>
            <person name="Kobayashi K."/>
            <person name="Saito M."/>
            <person name="Masuda T."/>
            <person name="Sasaki-Sekimoto Y."/>
            <person name="Mashiguchi K."/>
            <person name="Awai K."/>
            <person name="Shimojima M."/>
            <person name="Masuda S."/>
            <person name="Iwai M."/>
            <person name="Nobusawa T."/>
            <person name="Narise T."/>
            <person name="Kondo S."/>
            <person name="Saito H."/>
            <person name="Sato R."/>
            <person name="Murakawa M."/>
            <person name="Ihara Y."/>
            <person name="Oshima-Yamada Y."/>
            <person name="Ohtaka K."/>
            <person name="Satoh M."/>
            <person name="Sonobe K."/>
            <person name="Ishii M."/>
            <person name="Ohtani R."/>
            <person name="Kanamori-Sato M."/>
            <person name="Honoki R."/>
            <person name="Miyazaki D."/>
            <person name="Mochizuki H."/>
            <person name="Umetsu J."/>
            <person name="Higashi K."/>
            <person name="Shibata D."/>
            <person name="Kamiya Y."/>
            <person name="Sato N."/>
            <person name="Nakamura Y."/>
            <person name="Tabata S."/>
            <person name="Ida S."/>
            <person name="Kurokawa K."/>
            <person name="Ohta H."/>
        </authorList>
    </citation>
    <scope>NUCLEOTIDE SEQUENCE [LARGE SCALE GENOMIC DNA]</scope>
    <source>
        <strain evidence="13 14">NIES-2285</strain>
    </source>
</reference>
<dbReference type="PANTHER" id="PTHR43447">
    <property type="entry name" value="ALPHA-AMYLASE"/>
    <property type="match status" value="1"/>
</dbReference>
<dbReference type="Gene3D" id="3.20.20.80">
    <property type="entry name" value="Glycosidases"/>
    <property type="match status" value="1"/>
</dbReference>
<feature type="region of interest" description="Disordered" evidence="10">
    <location>
        <begin position="1"/>
        <end position="47"/>
    </location>
</feature>
<feature type="domain" description="Glycosyl hydrolase family 13 catalytic" evidence="11">
    <location>
        <begin position="62"/>
        <end position="395"/>
    </location>
</feature>
<dbReference type="Proteomes" id="UP000054558">
    <property type="component" value="Unassembled WGS sequence"/>
</dbReference>
<dbReference type="SUPFAM" id="SSF51011">
    <property type="entry name" value="Glycosyl hydrolase domain"/>
    <property type="match status" value="1"/>
</dbReference>
<evidence type="ECO:0000256" key="4">
    <source>
        <dbReference type="ARBA" id="ARBA00012595"/>
    </source>
</evidence>